<dbReference type="InterPro" id="IPR013149">
    <property type="entry name" value="ADH-like_C"/>
</dbReference>
<proteinExistence type="inferred from homology"/>
<keyword evidence="3 5" id="KW-0862">Zinc</keyword>
<name>A0A9X2ICS5_9ACTN</name>
<dbReference type="Gene3D" id="3.90.180.10">
    <property type="entry name" value="Medium-chain alcohol dehydrogenases, catalytic domain"/>
    <property type="match status" value="1"/>
</dbReference>
<evidence type="ECO:0000313" key="8">
    <source>
        <dbReference type="Proteomes" id="UP001139485"/>
    </source>
</evidence>
<dbReference type="InterPro" id="IPR020843">
    <property type="entry name" value="ER"/>
</dbReference>
<dbReference type="Pfam" id="PF08240">
    <property type="entry name" value="ADH_N"/>
    <property type="match status" value="1"/>
</dbReference>
<feature type="domain" description="Enoyl reductase (ER)" evidence="6">
    <location>
        <begin position="7"/>
        <end position="341"/>
    </location>
</feature>
<dbReference type="InterPro" id="IPR036291">
    <property type="entry name" value="NAD(P)-bd_dom_sf"/>
</dbReference>
<dbReference type="GO" id="GO:0008270">
    <property type="term" value="F:zinc ion binding"/>
    <property type="evidence" value="ECO:0007669"/>
    <property type="project" value="InterPro"/>
</dbReference>
<dbReference type="PANTHER" id="PTHR42813">
    <property type="entry name" value="ZINC-TYPE ALCOHOL DEHYDROGENASE-LIKE"/>
    <property type="match status" value="1"/>
</dbReference>
<evidence type="ECO:0000256" key="3">
    <source>
        <dbReference type="ARBA" id="ARBA00022833"/>
    </source>
</evidence>
<evidence type="ECO:0000256" key="1">
    <source>
        <dbReference type="ARBA" id="ARBA00001947"/>
    </source>
</evidence>
<dbReference type="CDD" id="cd08287">
    <property type="entry name" value="FDH_like_ADH3"/>
    <property type="match status" value="1"/>
</dbReference>
<dbReference type="Proteomes" id="UP001139485">
    <property type="component" value="Unassembled WGS sequence"/>
</dbReference>
<evidence type="ECO:0000256" key="5">
    <source>
        <dbReference type="RuleBase" id="RU361277"/>
    </source>
</evidence>
<dbReference type="InterPro" id="IPR011032">
    <property type="entry name" value="GroES-like_sf"/>
</dbReference>
<evidence type="ECO:0000256" key="2">
    <source>
        <dbReference type="ARBA" id="ARBA00022723"/>
    </source>
</evidence>
<dbReference type="RefSeq" id="WP_250825920.1">
    <property type="nucleotide sequence ID" value="NZ_JAMOIL010000001.1"/>
</dbReference>
<comment type="cofactor">
    <cofactor evidence="1 5">
        <name>Zn(2+)</name>
        <dbReference type="ChEBI" id="CHEBI:29105"/>
    </cofactor>
</comment>
<protein>
    <submittedName>
        <fullName evidence="7">Zinc-dependent alcohol dehydrogenase family protein</fullName>
    </submittedName>
</protein>
<comment type="similarity">
    <text evidence="5">Belongs to the zinc-containing alcohol dehydrogenase family.</text>
</comment>
<dbReference type="AlphaFoldDB" id="A0A9X2ICS5"/>
<evidence type="ECO:0000256" key="4">
    <source>
        <dbReference type="ARBA" id="ARBA00023002"/>
    </source>
</evidence>
<dbReference type="SUPFAM" id="SSF51735">
    <property type="entry name" value="NAD(P)-binding Rossmann-fold domains"/>
    <property type="match status" value="1"/>
</dbReference>
<evidence type="ECO:0000259" key="6">
    <source>
        <dbReference type="SMART" id="SM00829"/>
    </source>
</evidence>
<dbReference type="SUPFAM" id="SSF50129">
    <property type="entry name" value="GroES-like"/>
    <property type="match status" value="1"/>
</dbReference>
<sequence>MRATMIHAPRDIRFETDVPDPVVSRPTDAIVRVTTACVCGSDLWPYRGENPTTEPHTIGHECIGFVEAVGSEVSTVKPGDFVIVPFDHCDNTCAHCRAGMQSACVNVGMTVSGQGELAKVNQADGSLVKVPGVGAAGPDAALVPSLMALSDVMPTGWHAAVAAGVREGGTAVVVGDGAVGLCGVIAASQMGAEKVVLMSRHESRQKLGTAFGATHLVAARGEEGEAAVMEITGGVGADAVLECVGTGQAMTTAFNVARPGSRVGFVGVPHGAEPPMRTMFSKNVGLAGGMAPVREYLPHLLDLVLAGTIDPGQVFDLRLPVEQVAEAYAAMDERRAIKTLLDVS</sequence>
<comment type="caution">
    <text evidence="7">The sequence shown here is derived from an EMBL/GenBank/DDBJ whole genome shotgun (WGS) entry which is preliminary data.</text>
</comment>
<dbReference type="SMART" id="SM00829">
    <property type="entry name" value="PKS_ER"/>
    <property type="match status" value="1"/>
</dbReference>
<gene>
    <name evidence="7" type="ORF">M8330_01725</name>
</gene>
<dbReference type="InterPro" id="IPR002328">
    <property type="entry name" value="ADH_Zn_CS"/>
</dbReference>
<organism evidence="7 8">
    <name type="scientific">Nocardioides bruguierae</name>
    <dbReference type="NCBI Taxonomy" id="2945102"/>
    <lineage>
        <taxon>Bacteria</taxon>
        <taxon>Bacillati</taxon>
        <taxon>Actinomycetota</taxon>
        <taxon>Actinomycetes</taxon>
        <taxon>Propionibacteriales</taxon>
        <taxon>Nocardioidaceae</taxon>
        <taxon>Nocardioides</taxon>
    </lineage>
</organism>
<dbReference type="InterPro" id="IPR013154">
    <property type="entry name" value="ADH-like_N"/>
</dbReference>
<dbReference type="Gene3D" id="3.40.50.720">
    <property type="entry name" value="NAD(P)-binding Rossmann-like Domain"/>
    <property type="match status" value="1"/>
</dbReference>
<accession>A0A9X2ICS5</accession>
<dbReference type="Pfam" id="PF00107">
    <property type="entry name" value="ADH_zinc_N"/>
    <property type="match status" value="1"/>
</dbReference>
<evidence type="ECO:0000313" key="7">
    <source>
        <dbReference type="EMBL" id="MCM0619011.1"/>
    </source>
</evidence>
<keyword evidence="4" id="KW-0560">Oxidoreductase</keyword>
<dbReference type="PROSITE" id="PS00059">
    <property type="entry name" value="ADH_ZINC"/>
    <property type="match status" value="1"/>
</dbReference>
<keyword evidence="8" id="KW-1185">Reference proteome</keyword>
<dbReference type="PANTHER" id="PTHR42813:SF2">
    <property type="entry name" value="DEHYDROGENASE, ZINC-CONTAINING, PUTATIVE (AFU_ORTHOLOGUE AFUA_2G02810)-RELATED"/>
    <property type="match status" value="1"/>
</dbReference>
<keyword evidence="2 5" id="KW-0479">Metal-binding</keyword>
<dbReference type="EMBL" id="JAMOIL010000001">
    <property type="protein sequence ID" value="MCM0619011.1"/>
    <property type="molecule type" value="Genomic_DNA"/>
</dbReference>
<dbReference type="GO" id="GO:0016491">
    <property type="term" value="F:oxidoreductase activity"/>
    <property type="evidence" value="ECO:0007669"/>
    <property type="project" value="UniProtKB-KW"/>
</dbReference>
<reference evidence="7" key="1">
    <citation type="submission" date="2022-05" db="EMBL/GenBank/DDBJ databases">
        <authorList>
            <person name="Tuo L."/>
        </authorList>
    </citation>
    <scope>NUCLEOTIDE SEQUENCE</scope>
    <source>
        <strain evidence="7">BSK12Z-4</strain>
    </source>
</reference>